<dbReference type="InterPro" id="IPR025918">
    <property type="entry name" value="YIEGIA"/>
</dbReference>
<protein>
    <submittedName>
        <fullName evidence="2">Uncharacterized protein</fullName>
    </submittedName>
</protein>
<dbReference type="Pfam" id="PF14045">
    <property type="entry name" value="YIEGIA"/>
    <property type="match status" value="1"/>
</dbReference>
<name>U2X3Q5_GEOKU</name>
<keyword evidence="1" id="KW-0472">Membrane</keyword>
<dbReference type="EMBL" id="BASG01000011">
    <property type="protein sequence ID" value="GAD13385.1"/>
    <property type="molecule type" value="Genomic_DNA"/>
</dbReference>
<keyword evidence="1" id="KW-0812">Transmembrane</keyword>
<reference evidence="3" key="1">
    <citation type="journal article" date="2013" name="Genome">
        <title>Draft Genome Sequence of Geobacillus kaustophilus GBlys, a Lysogenic Strain with Bacteriophage phiOH2.</title>
        <authorList>
            <person name="Doi K."/>
            <person name="Mori K."/>
            <person name="Martono H."/>
            <person name="Nagayoshi Y."/>
            <person name="Fujino Y."/>
            <person name="Tashiro K."/>
            <person name="Kuhara S."/>
            <person name="Ohshima T."/>
        </authorList>
    </citation>
    <scope>NUCLEOTIDE SEQUENCE [LARGE SCALE GENOMIC DNA]</scope>
    <source>
        <strain evidence="3">GBlys</strain>
    </source>
</reference>
<evidence type="ECO:0000313" key="2">
    <source>
        <dbReference type="EMBL" id="GAD13385.1"/>
    </source>
</evidence>
<evidence type="ECO:0000256" key="1">
    <source>
        <dbReference type="SAM" id="Phobius"/>
    </source>
</evidence>
<gene>
    <name evidence="2" type="ORF">GBL_1602</name>
</gene>
<keyword evidence="1" id="KW-1133">Transmembrane helix</keyword>
<organism evidence="2 3">
    <name type="scientific">Geobacillus kaustophilus GBlys</name>
    <dbReference type="NCBI Taxonomy" id="1337888"/>
    <lineage>
        <taxon>Bacteria</taxon>
        <taxon>Bacillati</taxon>
        <taxon>Bacillota</taxon>
        <taxon>Bacilli</taxon>
        <taxon>Bacillales</taxon>
        <taxon>Anoxybacillaceae</taxon>
        <taxon>Geobacillus</taxon>
        <taxon>Geobacillus thermoleovorans group</taxon>
    </lineage>
</organism>
<proteinExistence type="predicted"/>
<feature type="transmembrane region" description="Helical" evidence="1">
    <location>
        <begin position="12"/>
        <end position="29"/>
    </location>
</feature>
<feature type="transmembrane region" description="Helical" evidence="1">
    <location>
        <begin position="41"/>
        <end position="63"/>
    </location>
</feature>
<dbReference type="AlphaFoldDB" id="U2X3Q5"/>
<comment type="caution">
    <text evidence="2">The sequence shown here is derived from an EMBL/GenBank/DDBJ whole genome shotgun (WGS) entry which is preliminary data.</text>
</comment>
<sequence length="121" mass="13725">MNEELISAEHIAMIATAVVLGTLARLLTIKEDFRQYPSYPNGYFIHLVTGFVASSLGAVALPALMTKNFVAVTFLVLAIQQFCDVRKMERYSLKDLENTEYTYRGNAYLTGLQKRLRREIT</sequence>
<dbReference type="Proteomes" id="UP000016424">
    <property type="component" value="Unassembled WGS sequence"/>
</dbReference>
<accession>U2X3Q5</accession>
<evidence type="ECO:0000313" key="3">
    <source>
        <dbReference type="Proteomes" id="UP000016424"/>
    </source>
</evidence>